<dbReference type="GO" id="GO:0003677">
    <property type="term" value="F:DNA binding"/>
    <property type="evidence" value="ECO:0007669"/>
    <property type="project" value="InterPro"/>
</dbReference>
<dbReference type="SMART" id="SM00448">
    <property type="entry name" value="REC"/>
    <property type="match status" value="1"/>
</dbReference>
<keyword evidence="1" id="KW-0597">Phosphoprotein</keyword>
<dbReference type="RefSeq" id="WP_111064139.1">
    <property type="nucleotide sequence ID" value="NZ_JBHUCU010000037.1"/>
</dbReference>
<dbReference type="PANTHER" id="PTHR45526">
    <property type="entry name" value="TRANSCRIPTIONAL REGULATORY PROTEIN DPIA"/>
    <property type="match status" value="1"/>
</dbReference>
<dbReference type="Pfam" id="PF04397">
    <property type="entry name" value="LytTR"/>
    <property type="match status" value="1"/>
</dbReference>
<feature type="domain" description="HTH LytTR-type" evidence="3">
    <location>
        <begin position="131"/>
        <end position="228"/>
    </location>
</feature>
<accession>A0A2W1NB20</accession>
<dbReference type="SMART" id="SM00850">
    <property type="entry name" value="LytTR"/>
    <property type="match status" value="1"/>
</dbReference>
<feature type="domain" description="Response regulatory" evidence="2">
    <location>
        <begin position="2"/>
        <end position="114"/>
    </location>
</feature>
<evidence type="ECO:0000256" key="1">
    <source>
        <dbReference type="PROSITE-ProRule" id="PRU00169"/>
    </source>
</evidence>
<dbReference type="AlphaFoldDB" id="A0A2W1NB20"/>
<dbReference type="Gene3D" id="3.40.50.2300">
    <property type="match status" value="1"/>
</dbReference>
<sequence>MKCLVVDDDAAICDLIQHFCKKEALISSCTKVMDGKQAIHAIKTEDYDLIILDYHLPDLTGANLLDLFPTQIPVIMISSELDFGIASYNYEQVVDFLLKPLNYKRFSIAIEKVHASKNTIIPIQESKQERLVVKDGNESIIVKIEDIKYVKSEGNYVVFYLKDKKVMTLQSLKLLATTLPSNFIRVQKSFIVNLNFVERFTGDEVIIAPTAIPVGAAYKNQFQTALEKWIK</sequence>
<feature type="modified residue" description="4-aspartylphosphate" evidence="1">
    <location>
        <position position="53"/>
    </location>
</feature>
<dbReference type="CDD" id="cd00156">
    <property type="entry name" value="REC"/>
    <property type="match status" value="1"/>
</dbReference>
<dbReference type="EMBL" id="QKSB01000010">
    <property type="protein sequence ID" value="PZE16253.1"/>
    <property type="molecule type" value="Genomic_DNA"/>
</dbReference>
<organism evidence="4 5">
    <name type="scientific">Putridiphycobacter roseus</name>
    <dbReference type="NCBI Taxonomy" id="2219161"/>
    <lineage>
        <taxon>Bacteria</taxon>
        <taxon>Pseudomonadati</taxon>
        <taxon>Bacteroidota</taxon>
        <taxon>Flavobacteriia</taxon>
        <taxon>Flavobacteriales</taxon>
        <taxon>Crocinitomicaceae</taxon>
        <taxon>Putridiphycobacter</taxon>
    </lineage>
</organism>
<dbReference type="InterPro" id="IPR007492">
    <property type="entry name" value="LytTR_DNA-bd_dom"/>
</dbReference>
<name>A0A2W1NB20_9FLAO</name>
<dbReference type="InterPro" id="IPR011006">
    <property type="entry name" value="CheY-like_superfamily"/>
</dbReference>
<dbReference type="GO" id="GO:0000156">
    <property type="term" value="F:phosphorelay response regulator activity"/>
    <property type="evidence" value="ECO:0007669"/>
    <property type="project" value="TreeGrafter"/>
</dbReference>
<dbReference type="Pfam" id="PF00072">
    <property type="entry name" value="Response_reg"/>
    <property type="match status" value="1"/>
</dbReference>
<evidence type="ECO:0000313" key="4">
    <source>
        <dbReference type="EMBL" id="PZE16253.1"/>
    </source>
</evidence>
<dbReference type="Gene3D" id="2.40.50.1020">
    <property type="entry name" value="LytTr DNA-binding domain"/>
    <property type="match status" value="1"/>
</dbReference>
<evidence type="ECO:0008006" key="6">
    <source>
        <dbReference type="Google" id="ProtNLM"/>
    </source>
</evidence>
<protein>
    <recommendedName>
        <fullName evidence="6">DNA-binding response regulator</fullName>
    </recommendedName>
</protein>
<dbReference type="InterPro" id="IPR001789">
    <property type="entry name" value="Sig_transdc_resp-reg_receiver"/>
</dbReference>
<dbReference type="PANTHER" id="PTHR45526:SF1">
    <property type="entry name" value="TRANSCRIPTIONAL REGULATORY PROTEIN DCUR-RELATED"/>
    <property type="match status" value="1"/>
</dbReference>
<evidence type="ECO:0000259" key="3">
    <source>
        <dbReference type="PROSITE" id="PS50930"/>
    </source>
</evidence>
<reference evidence="4 5" key="1">
    <citation type="submission" date="2018-06" db="EMBL/GenBank/DDBJ databases">
        <title>The draft genome sequence of Crocinitomix sp. SM1701.</title>
        <authorList>
            <person name="Zhang X."/>
        </authorList>
    </citation>
    <scope>NUCLEOTIDE SEQUENCE [LARGE SCALE GENOMIC DNA]</scope>
    <source>
        <strain evidence="4 5">SM1701</strain>
    </source>
</reference>
<keyword evidence="5" id="KW-1185">Reference proteome</keyword>
<proteinExistence type="predicted"/>
<comment type="caution">
    <text evidence="4">The sequence shown here is derived from an EMBL/GenBank/DDBJ whole genome shotgun (WGS) entry which is preliminary data.</text>
</comment>
<dbReference type="OrthoDB" id="2962330at2"/>
<evidence type="ECO:0000313" key="5">
    <source>
        <dbReference type="Proteomes" id="UP000249248"/>
    </source>
</evidence>
<evidence type="ECO:0000259" key="2">
    <source>
        <dbReference type="PROSITE" id="PS50110"/>
    </source>
</evidence>
<dbReference type="SUPFAM" id="SSF52172">
    <property type="entry name" value="CheY-like"/>
    <property type="match status" value="1"/>
</dbReference>
<dbReference type="Proteomes" id="UP000249248">
    <property type="component" value="Unassembled WGS sequence"/>
</dbReference>
<gene>
    <name evidence="4" type="ORF">DNU06_14080</name>
</gene>
<dbReference type="PROSITE" id="PS50930">
    <property type="entry name" value="HTH_LYTTR"/>
    <property type="match status" value="1"/>
</dbReference>
<dbReference type="PROSITE" id="PS50110">
    <property type="entry name" value="RESPONSE_REGULATORY"/>
    <property type="match status" value="1"/>
</dbReference>
<dbReference type="InterPro" id="IPR051271">
    <property type="entry name" value="2C-system_Tx_regulators"/>
</dbReference>